<dbReference type="GO" id="GO:0004190">
    <property type="term" value="F:aspartic-type endopeptidase activity"/>
    <property type="evidence" value="ECO:0007669"/>
    <property type="project" value="InterPro"/>
</dbReference>
<evidence type="ECO:0000259" key="5">
    <source>
        <dbReference type="PROSITE" id="PS51767"/>
    </source>
</evidence>
<evidence type="ECO:0000256" key="3">
    <source>
        <dbReference type="SAM" id="Phobius"/>
    </source>
</evidence>
<feature type="compositionally biased region" description="Basic and acidic residues" evidence="2">
    <location>
        <begin position="500"/>
        <end position="510"/>
    </location>
</feature>
<organism evidence="6 7">
    <name type="scientific">Botryobasidium botryosum (strain FD-172 SS1)</name>
    <dbReference type="NCBI Taxonomy" id="930990"/>
    <lineage>
        <taxon>Eukaryota</taxon>
        <taxon>Fungi</taxon>
        <taxon>Dikarya</taxon>
        <taxon>Basidiomycota</taxon>
        <taxon>Agaricomycotina</taxon>
        <taxon>Agaricomycetes</taxon>
        <taxon>Cantharellales</taxon>
        <taxon>Botryobasidiaceae</taxon>
        <taxon>Botryobasidium</taxon>
    </lineage>
</organism>
<dbReference type="SUPFAM" id="SSF50630">
    <property type="entry name" value="Acid proteases"/>
    <property type="match status" value="1"/>
</dbReference>
<feature type="region of interest" description="Disordered" evidence="2">
    <location>
        <begin position="440"/>
        <end position="510"/>
    </location>
</feature>
<accession>A0A067M5N7</accession>
<dbReference type="InterPro" id="IPR001461">
    <property type="entry name" value="Aspartic_peptidase_A1"/>
</dbReference>
<keyword evidence="7" id="KW-1185">Reference proteome</keyword>
<dbReference type="STRING" id="930990.A0A067M5N7"/>
<feature type="compositionally biased region" description="Polar residues" evidence="2">
    <location>
        <begin position="473"/>
        <end position="490"/>
    </location>
</feature>
<dbReference type="HOGENOM" id="CLU_042935_0_0_1"/>
<protein>
    <recommendedName>
        <fullName evidence="5">Peptidase A1 domain-containing protein</fullName>
    </recommendedName>
</protein>
<keyword evidence="3" id="KW-0472">Membrane</keyword>
<dbReference type="AlphaFoldDB" id="A0A067M5N7"/>
<comment type="similarity">
    <text evidence="1">Belongs to the peptidase A1 family.</text>
</comment>
<dbReference type="PANTHER" id="PTHR47966:SF51">
    <property type="entry name" value="BETA-SITE APP-CLEAVING ENZYME, ISOFORM A-RELATED"/>
    <property type="match status" value="1"/>
</dbReference>
<evidence type="ECO:0000256" key="4">
    <source>
        <dbReference type="SAM" id="SignalP"/>
    </source>
</evidence>
<dbReference type="PANTHER" id="PTHR47966">
    <property type="entry name" value="BETA-SITE APP-CLEAVING ENZYME, ISOFORM A-RELATED"/>
    <property type="match status" value="1"/>
</dbReference>
<dbReference type="InterPro" id="IPR021109">
    <property type="entry name" value="Peptidase_aspartic_dom_sf"/>
</dbReference>
<dbReference type="Pfam" id="PF00026">
    <property type="entry name" value="Asp"/>
    <property type="match status" value="1"/>
</dbReference>
<dbReference type="Proteomes" id="UP000027195">
    <property type="component" value="Unassembled WGS sequence"/>
</dbReference>
<dbReference type="OrthoDB" id="2563011at2759"/>
<name>A0A067M5N7_BOTB1</name>
<keyword evidence="3" id="KW-1133">Transmembrane helix</keyword>
<keyword evidence="4" id="KW-0732">Signal</keyword>
<evidence type="ECO:0000256" key="2">
    <source>
        <dbReference type="SAM" id="MobiDB-lite"/>
    </source>
</evidence>
<sequence length="510" mass="52088">MSSLRKLRTYAALGCLLLAASPPALARRIKRDDSAPWSGQVPKIVSLTGVGDSQFAAQVNMGVDSAAQSFNLTLSSTIAYTVVAGTNCSSCVTDNANLYNPAKSTTYQTYGSGITNVSLGTGAVAGDSAKEACGLKTSNGTFWNYANQTIIIATGSDSAATPTPFTGGSGIVGLGLTGVPNLADSLLGQQFMLHPNRSTVNVGFALGSDSAQGSNAGQMHVLAPDPNSYQGDISLVNVASVNAGQKPPNLASADWAVPVTQWVFSNGGGGSANSPAAFVAIPEISLPSIYVPATAAPTIYALIANSTQSGVDGNSTVWSVPCSSKFSFSATIGGVSFTATEKDLVLNNGTGCVSAIRSWADPSMGTYIFGSKFLQNAYIVFSASSSGMAASQVGWATRASGGSSNHTGAIVGGVIGGLAGLALLIGGIFMFMRWRKRDRTAPSQKAMTDDRSSWYPASTTVGSPAPHGGYSGLPQTPGTAFSDFSTSPQPGFQPLAPVHMEVERSPGRPA</sequence>
<gene>
    <name evidence="6" type="ORF">BOTBODRAFT_39028</name>
</gene>
<dbReference type="InParanoid" id="A0A067M5N7"/>
<evidence type="ECO:0000313" key="7">
    <source>
        <dbReference type="Proteomes" id="UP000027195"/>
    </source>
</evidence>
<keyword evidence="3" id="KW-0812">Transmembrane</keyword>
<feature type="signal peptide" evidence="4">
    <location>
        <begin position="1"/>
        <end position="26"/>
    </location>
</feature>
<dbReference type="Gene3D" id="2.40.70.10">
    <property type="entry name" value="Acid Proteases"/>
    <property type="match status" value="2"/>
</dbReference>
<evidence type="ECO:0000256" key="1">
    <source>
        <dbReference type="ARBA" id="ARBA00007447"/>
    </source>
</evidence>
<feature type="domain" description="Peptidase A1" evidence="5">
    <location>
        <begin position="55"/>
        <end position="396"/>
    </location>
</feature>
<dbReference type="EMBL" id="KL198113">
    <property type="protein sequence ID" value="KDQ07192.1"/>
    <property type="molecule type" value="Genomic_DNA"/>
</dbReference>
<feature type="chain" id="PRO_5001645277" description="Peptidase A1 domain-containing protein" evidence="4">
    <location>
        <begin position="27"/>
        <end position="510"/>
    </location>
</feature>
<evidence type="ECO:0000313" key="6">
    <source>
        <dbReference type="EMBL" id="KDQ07192.1"/>
    </source>
</evidence>
<feature type="transmembrane region" description="Helical" evidence="3">
    <location>
        <begin position="409"/>
        <end position="431"/>
    </location>
</feature>
<dbReference type="GO" id="GO:0006508">
    <property type="term" value="P:proteolysis"/>
    <property type="evidence" value="ECO:0007669"/>
    <property type="project" value="InterPro"/>
</dbReference>
<proteinExistence type="inferred from homology"/>
<reference evidence="7" key="1">
    <citation type="journal article" date="2014" name="Proc. Natl. Acad. Sci. U.S.A.">
        <title>Extensive sampling of basidiomycete genomes demonstrates inadequacy of the white-rot/brown-rot paradigm for wood decay fungi.</title>
        <authorList>
            <person name="Riley R."/>
            <person name="Salamov A.A."/>
            <person name="Brown D.W."/>
            <person name="Nagy L.G."/>
            <person name="Floudas D."/>
            <person name="Held B.W."/>
            <person name="Levasseur A."/>
            <person name="Lombard V."/>
            <person name="Morin E."/>
            <person name="Otillar R."/>
            <person name="Lindquist E.A."/>
            <person name="Sun H."/>
            <person name="LaButti K.M."/>
            <person name="Schmutz J."/>
            <person name="Jabbour D."/>
            <person name="Luo H."/>
            <person name="Baker S.E."/>
            <person name="Pisabarro A.G."/>
            <person name="Walton J.D."/>
            <person name="Blanchette R.A."/>
            <person name="Henrissat B."/>
            <person name="Martin F."/>
            <person name="Cullen D."/>
            <person name="Hibbett D.S."/>
            <person name="Grigoriev I.V."/>
        </authorList>
    </citation>
    <scope>NUCLEOTIDE SEQUENCE [LARGE SCALE GENOMIC DNA]</scope>
    <source>
        <strain evidence="7">FD-172 SS1</strain>
    </source>
</reference>
<dbReference type="InterPro" id="IPR033121">
    <property type="entry name" value="PEPTIDASE_A1"/>
</dbReference>
<dbReference type="PROSITE" id="PS51767">
    <property type="entry name" value="PEPTIDASE_A1"/>
    <property type="match status" value="1"/>
</dbReference>